<dbReference type="InterPro" id="IPR002594">
    <property type="entry name" value="GH12"/>
</dbReference>
<dbReference type="Pfam" id="PF01670">
    <property type="entry name" value="Glyco_hydro_12"/>
    <property type="match status" value="1"/>
</dbReference>
<proteinExistence type="inferred from homology"/>
<dbReference type="PANTHER" id="PTHR34002:SF9">
    <property type="entry name" value="XYLOGLUCAN-SPECIFIC ENDO-BETA-1,4-GLUCANASE A"/>
    <property type="match status" value="1"/>
</dbReference>
<dbReference type="OrthoDB" id="95118at2759"/>
<sequence>MCRKPHDEIPCSCHHRPRCRGVTTSAAEFCGTNSDSGVNAGVYSVYNNHWGEDTVSATQCTEVDSSEGTSIAWHTRYNATGGNPSHYKSFAAAALNFNSVQISSIKSIPTTINYNYTSDGDMVSNVAYDMFTSWTPAGHPNNEVMVWLAAYGGATPKSTSGQPIKTATLSGVEFDLYQGYNQNFVVYTYVAKQPVTSFKGDLKPFFNELPSNDPTQYLQVLQAGTQAFQGTNAKLTVSNLNLNIL</sequence>
<protein>
    <submittedName>
        <fullName evidence="3">Unnamed protein product</fullName>
    </submittedName>
</protein>
<name>A0A9W6XHD3_9STRA</name>
<gene>
    <name evidence="3" type="ORF">Plil01_001614800</name>
</gene>
<keyword evidence="4" id="KW-1185">Reference proteome</keyword>
<dbReference type="PANTHER" id="PTHR34002">
    <property type="entry name" value="BLR1656 PROTEIN"/>
    <property type="match status" value="1"/>
</dbReference>
<keyword evidence="2" id="KW-0624">Polysaccharide degradation</keyword>
<comment type="caution">
    <text evidence="3">The sequence shown here is derived from an EMBL/GenBank/DDBJ whole genome shotgun (WGS) entry which is preliminary data.</text>
</comment>
<evidence type="ECO:0000256" key="2">
    <source>
        <dbReference type="RuleBase" id="RU361163"/>
    </source>
</evidence>
<dbReference type="GO" id="GO:0008810">
    <property type="term" value="F:cellulase activity"/>
    <property type="evidence" value="ECO:0007669"/>
    <property type="project" value="InterPro"/>
</dbReference>
<organism evidence="3 4">
    <name type="scientific">Phytophthora lilii</name>
    <dbReference type="NCBI Taxonomy" id="2077276"/>
    <lineage>
        <taxon>Eukaryota</taxon>
        <taxon>Sar</taxon>
        <taxon>Stramenopiles</taxon>
        <taxon>Oomycota</taxon>
        <taxon>Peronosporomycetes</taxon>
        <taxon>Peronosporales</taxon>
        <taxon>Peronosporaceae</taxon>
        <taxon>Phytophthora</taxon>
    </lineage>
</organism>
<keyword evidence="2" id="KW-0119">Carbohydrate metabolism</keyword>
<dbReference type="Proteomes" id="UP001165083">
    <property type="component" value="Unassembled WGS sequence"/>
</dbReference>
<accession>A0A9W6XHD3</accession>
<dbReference type="EMBL" id="BSXW01001726">
    <property type="protein sequence ID" value="GMF38740.1"/>
    <property type="molecule type" value="Genomic_DNA"/>
</dbReference>
<comment type="similarity">
    <text evidence="1 2">Belongs to the glycosyl hydrolase 12 (cellulase H) family.</text>
</comment>
<evidence type="ECO:0000256" key="1">
    <source>
        <dbReference type="ARBA" id="ARBA00005519"/>
    </source>
</evidence>
<dbReference type="GO" id="GO:0000272">
    <property type="term" value="P:polysaccharide catabolic process"/>
    <property type="evidence" value="ECO:0007669"/>
    <property type="project" value="UniProtKB-KW"/>
</dbReference>
<dbReference type="InterPro" id="IPR013320">
    <property type="entry name" value="ConA-like_dom_sf"/>
</dbReference>
<keyword evidence="2" id="KW-0378">Hydrolase</keyword>
<evidence type="ECO:0000313" key="3">
    <source>
        <dbReference type="EMBL" id="GMF38740.1"/>
    </source>
</evidence>
<dbReference type="SUPFAM" id="SSF49899">
    <property type="entry name" value="Concanavalin A-like lectins/glucanases"/>
    <property type="match status" value="1"/>
</dbReference>
<evidence type="ECO:0000313" key="4">
    <source>
        <dbReference type="Proteomes" id="UP001165083"/>
    </source>
</evidence>
<keyword evidence="2" id="KW-0326">Glycosidase</keyword>
<dbReference type="Gene3D" id="2.60.120.180">
    <property type="match status" value="1"/>
</dbReference>
<reference evidence="3" key="1">
    <citation type="submission" date="2023-04" db="EMBL/GenBank/DDBJ databases">
        <title>Phytophthora lilii NBRC 32176.</title>
        <authorList>
            <person name="Ichikawa N."/>
            <person name="Sato H."/>
            <person name="Tonouchi N."/>
        </authorList>
    </citation>
    <scope>NUCLEOTIDE SEQUENCE</scope>
    <source>
        <strain evidence="3">NBRC 32176</strain>
    </source>
</reference>
<dbReference type="InterPro" id="IPR013319">
    <property type="entry name" value="GH11/12"/>
</dbReference>
<dbReference type="AlphaFoldDB" id="A0A9W6XHD3"/>